<keyword evidence="2" id="KW-1185">Reference proteome</keyword>
<dbReference type="AlphaFoldDB" id="A0A0C9Z229"/>
<evidence type="ECO:0000313" key="2">
    <source>
        <dbReference type="Proteomes" id="UP000054018"/>
    </source>
</evidence>
<gene>
    <name evidence="1" type="ORF">PISMIDRAFT_117730</name>
</gene>
<sequence length="104" mass="11840">ILKMKGHVELLTADNLKQVHAKLMKTLKVQIIENNIHHGSTNSNNNSNNSGAIHYVNVGCTQQTMQKVALMQNNHYNLAFCLVEFIDCQLDCICKIGRQYIARW</sequence>
<organism evidence="1 2">
    <name type="scientific">Pisolithus microcarpus 441</name>
    <dbReference type="NCBI Taxonomy" id="765257"/>
    <lineage>
        <taxon>Eukaryota</taxon>
        <taxon>Fungi</taxon>
        <taxon>Dikarya</taxon>
        <taxon>Basidiomycota</taxon>
        <taxon>Agaricomycotina</taxon>
        <taxon>Agaricomycetes</taxon>
        <taxon>Agaricomycetidae</taxon>
        <taxon>Boletales</taxon>
        <taxon>Sclerodermatineae</taxon>
        <taxon>Pisolithaceae</taxon>
        <taxon>Pisolithus</taxon>
    </lineage>
</organism>
<dbReference type="EMBL" id="KN833958">
    <property type="protein sequence ID" value="KIK14058.1"/>
    <property type="molecule type" value="Genomic_DNA"/>
</dbReference>
<accession>A0A0C9Z229</accession>
<reference evidence="2" key="2">
    <citation type="submission" date="2015-01" db="EMBL/GenBank/DDBJ databases">
        <title>Evolutionary Origins and Diversification of the Mycorrhizal Mutualists.</title>
        <authorList>
            <consortium name="DOE Joint Genome Institute"/>
            <consortium name="Mycorrhizal Genomics Consortium"/>
            <person name="Kohler A."/>
            <person name="Kuo A."/>
            <person name="Nagy L.G."/>
            <person name="Floudas D."/>
            <person name="Copeland A."/>
            <person name="Barry K.W."/>
            <person name="Cichocki N."/>
            <person name="Veneault-Fourrey C."/>
            <person name="LaButti K."/>
            <person name="Lindquist E.A."/>
            <person name="Lipzen A."/>
            <person name="Lundell T."/>
            <person name="Morin E."/>
            <person name="Murat C."/>
            <person name="Riley R."/>
            <person name="Ohm R."/>
            <person name="Sun H."/>
            <person name="Tunlid A."/>
            <person name="Henrissat B."/>
            <person name="Grigoriev I.V."/>
            <person name="Hibbett D.S."/>
            <person name="Martin F."/>
        </authorList>
    </citation>
    <scope>NUCLEOTIDE SEQUENCE [LARGE SCALE GENOMIC DNA]</scope>
    <source>
        <strain evidence="2">441</strain>
    </source>
</reference>
<dbReference type="OrthoDB" id="439046at2759"/>
<reference evidence="1 2" key="1">
    <citation type="submission" date="2014-04" db="EMBL/GenBank/DDBJ databases">
        <authorList>
            <consortium name="DOE Joint Genome Institute"/>
            <person name="Kuo A."/>
            <person name="Kohler A."/>
            <person name="Costa M.D."/>
            <person name="Nagy L.G."/>
            <person name="Floudas D."/>
            <person name="Copeland A."/>
            <person name="Barry K.W."/>
            <person name="Cichocki N."/>
            <person name="Veneault-Fourrey C."/>
            <person name="LaButti K."/>
            <person name="Lindquist E.A."/>
            <person name="Lipzen A."/>
            <person name="Lundell T."/>
            <person name="Morin E."/>
            <person name="Murat C."/>
            <person name="Sun H."/>
            <person name="Tunlid A."/>
            <person name="Henrissat B."/>
            <person name="Grigoriev I.V."/>
            <person name="Hibbett D.S."/>
            <person name="Martin F."/>
            <person name="Nordberg H.P."/>
            <person name="Cantor M.N."/>
            <person name="Hua S.X."/>
        </authorList>
    </citation>
    <scope>NUCLEOTIDE SEQUENCE [LARGE SCALE GENOMIC DNA]</scope>
    <source>
        <strain evidence="1 2">441</strain>
    </source>
</reference>
<protein>
    <submittedName>
        <fullName evidence="1">Uncharacterized protein</fullName>
    </submittedName>
</protein>
<dbReference type="Proteomes" id="UP000054018">
    <property type="component" value="Unassembled WGS sequence"/>
</dbReference>
<evidence type="ECO:0000313" key="1">
    <source>
        <dbReference type="EMBL" id="KIK14058.1"/>
    </source>
</evidence>
<proteinExistence type="predicted"/>
<name>A0A0C9Z229_9AGAM</name>
<feature type="non-terminal residue" evidence="1">
    <location>
        <position position="1"/>
    </location>
</feature>
<dbReference type="HOGENOM" id="CLU_2256482_0_0_1"/>